<evidence type="ECO:0000313" key="3">
    <source>
        <dbReference type="Proteomes" id="UP000823561"/>
    </source>
</evidence>
<dbReference type="Pfam" id="PF14944">
    <property type="entry name" value="TCRP1"/>
    <property type="match status" value="1"/>
</dbReference>
<evidence type="ECO:0008006" key="4">
    <source>
        <dbReference type="Google" id="ProtNLM"/>
    </source>
</evidence>
<reference evidence="2" key="1">
    <citation type="submission" date="2020-10" db="EMBL/GenBank/DDBJ databases">
        <title>Chromosome-scale genome assembly of the Allis shad, Alosa alosa.</title>
        <authorList>
            <person name="Margot Z."/>
            <person name="Christophe K."/>
            <person name="Cabau C."/>
            <person name="Louis A."/>
            <person name="Berthelot C."/>
            <person name="Parey E."/>
            <person name="Roest Crollius H."/>
            <person name="Montfort J."/>
            <person name="Robinson-Rechavi M."/>
            <person name="Bucao C."/>
            <person name="Bouchez O."/>
            <person name="Gislard M."/>
            <person name="Lluch J."/>
            <person name="Milhes M."/>
            <person name="Lampietro C."/>
            <person name="Lopez Roques C."/>
            <person name="Donnadieu C."/>
            <person name="Braasch I."/>
            <person name="Desvignes T."/>
            <person name="Postlethwait J."/>
            <person name="Bobe J."/>
            <person name="Guiguen Y."/>
        </authorList>
    </citation>
    <scope>NUCLEOTIDE SEQUENCE</scope>
    <source>
        <strain evidence="2">M-15738</strain>
        <tissue evidence="2">Blood</tissue>
    </source>
</reference>
<dbReference type="AlphaFoldDB" id="A0AAV6FZC8"/>
<dbReference type="Proteomes" id="UP000823561">
    <property type="component" value="Chromosome 16"/>
</dbReference>
<dbReference type="PANTHER" id="PTHR31844">
    <property type="entry name" value="MYELIN-ASSOCIATED NEURITE-OUTGROWTH INHIBITOR-RELATED"/>
    <property type="match status" value="1"/>
</dbReference>
<gene>
    <name evidence="2" type="ORF">AALO_G00209190</name>
</gene>
<dbReference type="InterPro" id="IPR029247">
    <property type="entry name" value="FAM168A/MANI"/>
</dbReference>
<accession>A0AAV6FZC8</accession>
<dbReference type="EMBL" id="JADWDJ010000016">
    <property type="protein sequence ID" value="KAG5268184.1"/>
    <property type="molecule type" value="Genomic_DNA"/>
</dbReference>
<sequence length="176" mass="19052">MNPVYSPAPTGVPYANAKGMGYPASFPVGYAAAPPFSPNMYPGANPAFPTGYAPGTPFKMSCSPTTGAVPPYSSSPNPYPAAVYPVRSTYPQQNPYAQQQGTYYTQPLRDHYGYVSWDLVNDPLPLSSAPSPSHGAHIPTPWHTHLQLRAPTVVSIWHGQKMVDMHSKSPVFDNRC</sequence>
<keyword evidence="3" id="KW-1185">Reference proteome</keyword>
<organism evidence="2 3">
    <name type="scientific">Alosa alosa</name>
    <name type="common">allis shad</name>
    <dbReference type="NCBI Taxonomy" id="278164"/>
    <lineage>
        <taxon>Eukaryota</taxon>
        <taxon>Metazoa</taxon>
        <taxon>Chordata</taxon>
        <taxon>Craniata</taxon>
        <taxon>Vertebrata</taxon>
        <taxon>Euteleostomi</taxon>
        <taxon>Actinopterygii</taxon>
        <taxon>Neopterygii</taxon>
        <taxon>Teleostei</taxon>
        <taxon>Clupei</taxon>
        <taxon>Clupeiformes</taxon>
        <taxon>Clupeoidei</taxon>
        <taxon>Clupeidae</taxon>
        <taxon>Alosa</taxon>
    </lineage>
</organism>
<comment type="caution">
    <text evidence="2">The sequence shown here is derived from an EMBL/GenBank/DDBJ whole genome shotgun (WGS) entry which is preliminary data.</text>
</comment>
<name>A0AAV6FZC8_9TELE</name>
<proteinExistence type="inferred from homology"/>
<evidence type="ECO:0000313" key="2">
    <source>
        <dbReference type="EMBL" id="KAG5268184.1"/>
    </source>
</evidence>
<protein>
    <recommendedName>
        <fullName evidence="4">Myelin-associated neurite-outgrowth inhibitor</fullName>
    </recommendedName>
</protein>
<evidence type="ECO:0000256" key="1">
    <source>
        <dbReference type="ARBA" id="ARBA00005357"/>
    </source>
</evidence>
<comment type="similarity">
    <text evidence="1">Belongs to the FAM168 family.</text>
</comment>